<proteinExistence type="inferred from homology"/>
<dbReference type="Pfam" id="PF01042">
    <property type="entry name" value="Ribonuc_L-PSP"/>
    <property type="match status" value="1"/>
</dbReference>
<dbReference type="Gene3D" id="3.30.1330.40">
    <property type="entry name" value="RutC-like"/>
    <property type="match status" value="1"/>
</dbReference>
<accession>A0A5M8FQK5</accession>
<dbReference type="PANTHER" id="PTHR11803">
    <property type="entry name" value="2-IMINOBUTANOATE/2-IMINOPROPANOATE DEAMINASE RIDA"/>
    <property type="match status" value="1"/>
</dbReference>
<dbReference type="RefSeq" id="WP_150094456.1">
    <property type="nucleotide sequence ID" value="NZ_JBFUOH010000090.1"/>
</dbReference>
<dbReference type="NCBIfam" id="TIGR00004">
    <property type="entry name" value="Rid family detoxifying hydrolase"/>
    <property type="match status" value="1"/>
</dbReference>
<protein>
    <submittedName>
        <fullName evidence="2">RidA family protein</fullName>
    </submittedName>
</protein>
<dbReference type="SUPFAM" id="SSF55298">
    <property type="entry name" value="YjgF-like"/>
    <property type="match status" value="1"/>
</dbReference>
<gene>
    <name evidence="2" type="ORF">F2Q65_16225</name>
</gene>
<reference evidence="2 3" key="1">
    <citation type="submission" date="2019-09" db="EMBL/GenBank/DDBJ databases">
        <title>Whole-genome sequence of the purple sulfur bacterium Thiohalocapsa marina DSM 19078.</title>
        <authorList>
            <person name="Kyndt J.A."/>
            <person name="Meyer T.E."/>
        </authorList>
    </citation>
    <scope>NUCLEOTIDE SEQUENCE [LARGE SCALE GENOMIC DNA]</scope>
    <source>
        <strain evidence="2 3">DSM 19078</strain>
    </source>
</reference>
<evidence type="ECO:0000256" key="1">
    <source>
        <dbReference type="ARBA" id="ARBA00010552"/>
    </source>
</evidence>
<dbReference type="Proteomes" id="UP000322981">
    <property type="component" value="Unassembled WGS sequence"/>
</dbReference>
<dbReference type="AlphaFoldDB" id="A0A5M8FQK5"/>
<sequence length="130" mass="14009">MAKQIIHTDQAPQAIGTYSQAVRVGDTVYLSGQIPLDPATMALVSGDMEAQIRRVFDNLQAVARAAGGELIDVVKLNVFLTDLAHFPLVNQIMADYFPEPYPARAAIGVAALPKAAQVEMDAVMVLSDWL</sequence>
<dbReference type="PANTHER" id="PTHR11803:SF39">
    <property type="entry name" value="2-IMINOBUTANOATE_2-IMINOPROPANOATE DEAMINASE"/>
    <property type="match status" value="1"/>
</dbReference>
<dbReference type="FunFam" id="3.30.1330.40:FF:000001">
    <property type="entry name" value="L-PSP family endoribonuclease"/>
    <property type="match status" value="1"/>
</dbReference>
<dbReference type="EMBL" id="VWXX01000035">
    <property type="protein sequence ID" value="KAA6183242.1"/>
    <property type="molecule type" value="Genomic_DNA"/>
</dbReference>
<dbReference type="GO" id="GO:0019239">
    <property type="term" value="F:deaminase activity"/>
    <property type="evidence" value="ECO:0007669"/>
    <property type="project" value="TreeGrafter"/>
</dbReference>
<dbReference type="InterPro" id="IPR035959">
    <property type="entry name" value="RutC-like_sf"/>
</dbReference>
<evidence type="ECO:0000313" key="2">
    <source>
        <dbReference type="EMBL" id="KAA6183242.1"/>
    </source>
</evidence>
<comment type="caution">
    <text evidence="2">The sequence shown here is derived from an EMBL/GenBank/DDBJ whole genome shotgun (WGS) entry which is preliminary data.</text>
</comment>
<dbReference type="GO" id="GO:0005829">
    <property type="term" value="C:cytosol"/>
    <property type="evidence" value="ECO:0007669"/>
    <property type="project" value="TreeGrafter"/>
</dbReference>
<name>A0A5M8FQK5_9GAMM</name>
<dbReference type="OrthoDB" id="9803101at2"/>
<keyword evidence="3" id="KW-1185">Reference proteome</keyword>
<dbReference type="InterPro" id="IPR019897">
    <property type="entry name" value="RidA_CS"/>
</dbReference>
<dbReference type="InterPro" id="IPR006175">
    <property type="entry name" value="YjgF/YER057c/UK114"/>
</dbReference>
<evidence type="ECO:0000313" key="3">
    <source>
        <dbReference type="Proteomes" id="UP000322981"/>
    </source>
</evidence>
<organism evidence="2 3">
    <name type="scientific">Thiohalocapsa marina</name>
    <dbReference type="NCBI Taxonomy" id="424902"/>
    <lineage>
        <taxon>Bacteria</taxon>
        <taxon>Pseudomonadati</taxon>
        <taxon>Pseudomonadota</taxon>
        <taxon>Gammaproteobacteria</taxon>
        <taxon>Chromatiales</taxon>
        <taxon>Chromatiaceae</taxon>
        <taxon>Thiohalocapsa</taxon>
    </lineage>
</organism>
<dbReference type="InterPro" id="IPR006056">
    <property type="entry name" value="RidA"/>
</dbReference>
<dbReference type="PROSITE" id="PS01094">
    <property type="entry name" value="UPF0076"/>
    <property type="match status" value="1"/>
</dbReference>
<dbReference type="CDD" id="cd00448">
    <property type="entry name" value="YjgF_YER057c_UK114_family"/>
    <property type="match status" value="1"/>
</dbReference>
<comment type="similarity">
    <text evidence="1">Belongs to the RutC family.</text>
</comment>